<organism evidence="3 4">
    <name type="scientific">Aliikangiella marina</name>
    <dbReference type="NCBI Taxonomy" id="1712262"/>
    <lineage>
        <taxon>Bacteria</taxon>
        <taxon>Pseudomonadati</taxon>
        <taxon>Pseudomonadota</taxon>
        <taxon>Gammaproteobacteria</taxon>
        <taxon>Oceanospirillales</taxon>
        <taxon>Pleioneaceae</taxon>
        <taxon>Aliikangiella</taxon>
    </lineage>
</organism>
<dbReference type="InterPro" id="IPR002155">
    <property type="entry name" value="Thiolase"/>
</dbReference>
<dbReference type="PANTHER" id="PTHR42870:SF1">
    <property type="entry name" value="NON-SPECIFIC LIPID-TRANSFER PROTEIN-LIKE 2"/>
    <property type="match status" value="1"/>
</dbReference>
<dbReference type="CDD" id="cd00829">
    <property type="entry name" value="SCP-x_thiolase"/>
    <property type="match status" value="1"/>
</dbReference>
<dbReference type="EMBL" id="VIKR01000003">
    <property type="protein sequence ID" value="TQV73635.1"/>
    <property type="molecule type" value="Genomic_DNA"/>
</dbReference>
<evidence type="ECO:0000259" key="2">
    <source>
        <dbReference type="Pfam" id="PF22691"/>
    </source>
</evidence>
<gene>
    <name evidence="3" type="ORF">FLL45_12230</name>
</gene>
<dbReference type="GO" id="GO:0003988">
    <property type="term" value="F:acetyl-CoA C-acyltransferase activity"/>
    <property type="evidence" value="ECO:0007669"/>
    <property type="project" value="UniProtKB-ARBA"/>
</dbReference>
<dbReference type="Proteomes" id="UP000317839">
    <property type="component" value="Unassembled WGS sequence"/>
</dbReference>
<dbReference type="RefSeq" id="WP_142942343.1">
    <property type="nucleotide sequence ID" value="NZ_VIKR01000003.1"/>
</dbReference>
<protein>
    <submittedName>
        <fullName evidence="3">Propanoyl-CoA acyltransferase</fullName>
    </submittedName>
</protein>
<dbReference type="PIRSF" id="PIRSF000429">
    <property type="entry name" value="Ac-CoA_Ac_transf"/>
    <property type="match status" value="1"/>
</dbReference>
<dbReference type="InterPro" id="IPR020616">
    <property type="entry name" value="Thiolase_N"/>
</dbReference>
<feature type="domain" description="Thiolase C-terminal" evidence="2">
    <location>
        <begin position="260"/>
        <end position="392"/>
    </location>
</feature>
<dbReference type="Pfam" id="PF22691">
    <property type="entry name" value="Thiolase_C_1"/>
    <property type="match status" value="1"/>
</dbReference>
<comment type="caution">
    <text evidence="3">The sequence shown here is derived from an EMBL/GenBank/DDBJ whole genome shotgun (WGS) entry which is preliminary data.</text>
</comment>
<evidence type="ECO:0000313" key="4">
    <source>
        <dbReference type="Proteomes" id="UP000317839"/>
    </source>
</evidence>
<reference evidence="3 4" key="1">
    <citation type="submission" date="2019-06" db="EMBL/GenBank/DDBJ databases">
        <title>Draft genome of Aliikangiella marina GYP-15.</title>
        <authorList>
            <person name="Wang G."/>
        </authorList>
    </citation>
    <scope>NUCLEOTIDE SEQUENCE [LARGE SCALE GENOMIC DNA]</scope>
    <source>
        <strain evidence="3 4">GYP-15</strain>
    </source>
</reference>
<dbReference type="SUPFAM" id="SSF53901">
    <property type="entry name" value="Thiolase-like"/>
    <property type="match status" value="2"/>
</dbReference>
<feature type="domain" description="Thiolase N-terminal" evidence="1">
    <location>
        <begin position="10"/>
        <end position="131"/>
    </location>
</feature>
<dbReference type="PANTHER" id="PTHR42870">
    <property type="entry name" value="ACETYL-COA C-ACETYLTRANSFERASE"/>
    <property type="match status" value="1"/>
</dbReference>
<evidence type="ECO:0000259" key="1">
    <source>
        <dbReference type="Pfam" id="PF00108"/>
    </source>
</evidence>
<dbReference type="Pfam" id="PF00108">
    <property type="entry name" value="Thiolase_N"/>
    <property type="match status" value="1"/>
</dbReference>
<proteinExistence type="predicted"/>
<keyword evidence="4" id="KW-1185">Reference proteome</keyword>
<dbReference type="AlphaFoldDB" id="A0A545T8W9"/>
<dbReference type="OrthoDB" id="7053663at2"/>
<keyword evidence="3" id="KW-0808">Transferase</keyword>
<name>A0A545T8W9_9GAMM</name>
<dbReference type="Gene3D" id="3.40.47.10">
    <property type="match status" value="1"/>
</dbReference>
<keyword evidence="3" id="KW-0012">Acyltransferase</keyword>
<dbReference type="InterPro" id="IPR055140">
    <property type="entry name" value="Thiolase_C_2"/>
</dbReference>
<accession>A0A545T8W9</accession>
<dbReference type="InterPro" id="IPR016039">
    <property type="entry name" value="Thiolase-like"/>
</dbReference>
<evidence type="ECO:0000313" key="3">
    <source>
        <dbReference type="EMBL" id="TQV73635.1"/>
    </source>
</evidence>
<sequence length="395" mass="42982">MNHSVYIRNSYHTPFKMLPEETLYSLYAKALIEVIETSEFSIDDVDAVFVANYSGGSFNQQEHIAPYAVNIGPRLRGKPMYRVEAACASGASAVDLANMAIYSGKIDTAVVIGIEKMTQLDTSGVTSALAKASYFPSEGGMGFSFPALFSEYAKGWLKHYQFSNEQLQYWLALISSKAYSLGAQNPLAQLRTERTVEELLALPDNKNPEIASPLRLHDCSPISDGAAAIILSRHQPIEKRVRLADIETCCDYLNIIESKKPNHQLEVATQAIDTILSRNKLSINNIQFAEIHDCFTISELLMYSALGIAKPGREFQALESGDVLPGGKCVVNPSGGLKSKGHPVGATGVSMHVLAYRQLINEASGYQVENAENAIIVNLGGSAATNVVSLISREE</sequence>